<dbReference type="Pfam" id="PF01926">
    <property type="entry name" value="MMR_HSR1"/>
    <property type="match status" value="1"/>
</dbReference>
<dbReference type="InterPro" id="IPR027417">
    <property type="entry name" value="P-loop_NTPase"/>
</dbReference>
<reference evidence="4" key="2">
    <citation type="journal article" date="2019" name="bioRxiv">
        <title>Genomics, evolutionary history and diagnostics of the Alternaria alternata species group including apple and Asian pear pathotypes.</title>
        <authorList>
            <person name="Armitage A.D."/>
            <person name="Cockerton H.M."/>
            <person name="Sreenivasaprasad S."/>
            <person name="Woodhall J.W."/>
            <person name="Lane C.R."/>
            <person name="Harrison R.J."/>
            <person name="Clarkson J.P."/>
        </authorList>
    </citation>
    <scope>NUCLEOTIDE SEQUENCE</scope>
    <source>
        <strain evidence="4">FERA 1164</strain>
    </source>
</reference>
<evidence type="ECO:0000259" key="3">
    <source>
        <dbReference type="Pfam" id="PF01926"/>
    </source>
</evidence>
<evidence type="ECO:0000313" key="5">
    <source>
        <dbReference type="Proteomes" id="UP000292340"/>
    </source>
</evidence>
<dbReference type="Proteomes" id="UP000292340">
    <property type="component" value="Unassembled WGS sequence"/>
</dbReference>
<keyword evidence="1" id="KW-0175">Coiled coil</keyword>
<dbReference type="CDD" id="cd00882">
    <property type="entry name" value="Ras_like_GTPase"/>
    <property type="match status" value="1"/>
</dbReference>
<feature type="compositionally biased region" description="Acidic residues" evidence="2">
    <location>
        <begin position="459"/>
        <end position="474"/>
    </location>
</feature>
<organism evidence="4 5">
    <name type="scientific">Alternaria tenuissima</name>
    <dbReference type="NCBI Taxonomy" id="119927"/>
    <lineage>
        <taxon>Eukaryota</taxon>
        <taxon>Fungi</taxon>
        <taxon>Dikarya</taxon>
        <taxon>Ascomycota</taxon>
        <taxon>Pezizomycotina</taxon>
        <taxon>Dothideomycetes</taxon>
        <taxon>Pleosporomycetidae</taxon>
        <taxon>Pleosporales</taxon>
        <taxon>Pleosporineae</taxon>
        <taxon>Pleosporaceae</taxon>
        <taxon>Alternaria</taxon>
        <taxon>Alternaria sect. Alternaria</taxon>
        <taxon>Alternaria alternata complex</taxon>
    </lineage>
</organism>
<accession>A0AB37WAN7</accession>
<feature type="compositionally biased region" description="Basic residues" evidence="2">
    <location>
        <begin position="406"/>
        <end position="432"/>
    </location>
</feature>
<feature type="region of interest" description="Disordered" evidence="2">
    <location>
        <begin position="503"/>
        <end position="526"/>
    </location>
</feature>
<dbReference type="SUPFAM" id="SSF52540">
    <property type="entry name" value="P-loop containing nucleoside triphosphate hydrolases"/>
    <property type="match status" value="1"/>
</dbReference>
<gene>
    <name evidence="4" type="ORF">AA0115_g9071</name>
</gene>
<feature type="compositionally biased region" description="Basic and acidic residues" evidence="2">
    <location>
        <begin position="385"/>
        <end position="397"/>
    </location>
</feature>
<proteinExistence type="predicted"/>
<feature type="coiled-coil region" evidence="1">
    <location>
        <begin position="218"/>
        <end position="280"/>
    </location>
</feature>
<evidence type="ECO:0000313" key="4">
    <source>
        <dbReference type="EMBL" id="RYN22675.1"/>
    </source>
</evidence>
<dbReference type="EMBL" id="PDXB01000027">
    <property type="protein sequence ID" value="RYN22675.1"/>
    <property type="molecule type" value="Genomic_DNA"/>
</dbReference>
<feature type="region of interest" description="Disordered" evidence="2">
    <location>
        <begin position="347"/>
        <end position="480"/>
    </location>
</feature>
<dbReference type="Gene3D" id="3.40.50.300">
    <property type="entry name" value="P-loop containing nucleotide triphosphate hydrolases"/>
    <property type="match status" value="1"/>
</dbReference>
<evidence type="ECO:0000256" key="2">
    <source>
        <dbReference type="SAM" id="MobiDB-lite"/>
    </source>
</evidence>
<dbReference type="InterPro" id="IPR006073">
    <property type="entry name" value="GTP-bd"/>
</dbReference>
<evidence type="ECO:0000256" key="1">
    <source>
        <dbReference type="SAM" id="Coils"/>
    </source>
</evidence>
<dbReference type="GO" id="GO:0005525">
    <property type="term" value="F:GTP binding"/>
    <property type="evidence" value="ECO:0007669"/>
    <property type="project" value="InterPro"/>
</dbReference>
<sequence>MGLTGAGKSTFISQVTQKSGGIGHSLESCTTDIISELLQRKNGQKICLIDTPGFDDTNMSYAAVFKKIATFICTCCDSYKGGVSIGGMIYVQRITDMRMSGSSLRSLRIFEKICGDWNFENVVVVTTMWSSLKTKEAQDAAMMRQKMMEERPEFFGNMVKAGARIEPHQGNSESGRRIVGIIADRKRKLVLQLQSEMESSATMKLERTTAGRYLEGELATIRDKYDTKRREMKEQAEELCDDEDLKNEFTEQAQDFARLFDNIKAEQDSLSITLEDMRNQQAAWLRKDRPEMSDDAFLEGESTRISELEHKVQQQARIIMKGKAEREDLHEDLQDLDKKLEAIKKELEETKDREHTTREEKAKTKRMSPAELFSSLQNFFGFPGKDSRDIGPPRRAESMPVEPKAPKKASAKSRKTRSKSKGRRSGKPRGHRTSSDEKTRRHSAAPLPYPQEQPHYEREDIDSSESDSDSDLDDSALPMDTQHHVSSYALLGPLPLGYSAPFEVVTDSIGPPRNPQTQYRSLRRNI</sequence>
<reference evidence="4" key="1">
    <citation type="submission" date="2017-10" db="EMBL/GenBank/DDBJ databases">
        <authorList>
            <person name="Armitage A.D."/>
            <person name="Barbara D.J."/>
            <person name="Woodhall J.W."/>
            <person name="Sreenivasaprasad S."/>
            <person name="Lane C.R."/>
            <person name="Clarkson J.P."/>
            <person name="Harrison R.J."/>
        </authorList>
    </citation>
    <scope>NUCLEOTIDE SEQUENCE</scope>
    <source>
        <strain evidence="4">FERA 1164</strain>
    </source>
</reference>
<name>A0AB37WAN7_9PLEO</name>
<feature type="domain" description="G" evidence="3">
    <location>
        <begin position="1"/>
        <end position="66"/>
    </location>
</feature>
<protein>
    <recommendedName>
        <fullName evidence="3">G domain-containing protein</fullName>
    </recommendedName>
</protein>
<dbReference type="AlphaFoldDB" id="A0AB37WAN7"/>
<comment type="caution">
    <text evidence="4">The sequence shown here is derived from an EMBL/GenBank/DDBJ whole genome shotgun (WGS) entry which is preliminary data.</text>
</comment>
<feature type="compositionally biased region" description="Basic and acidic residues" evidence="2">
    <location>
        <begin position="347"/>
        <end position="362"/>
    </location>
</feature>